<dbReference type="Pfam" id="PF01934">
    <property type="entry name" value="HepT-like"/>
    <property type="match status" value="1"/>
</dbReference>
<keyword evidence="2" id="KW-0540">Nuclease</keyword>
<protein>
    <submittedName>
        <fullName evidence="6">HepT-like ribonuclease domain-containing protein</fullName>
    </submittedName>
</protein>
<reference evidence="6 7" key="1">
    <citation type="journal article" date="2017" name="Int. J. Syst. Evol. Microbiol.">
        <title>Pseudokineococcus basanitobsidens sp. nov., isolated from volcanic rock.</title>
        <authorList>
            <person name="Lee D.W."/>
            <person name="Park M.Y."/>
            <person name="Kim J.J."/>
            <person name="Kim B.S."/>
        </authorList>
    </citation>
    <scope>NUCLEOTIDE SEQUENCE [LARGE SCALE GENOMIC DNA]</scope>
    <source>
        <strain evidence="6 7">DSM 103726</strain>
    </source>
</reference>
<dbReference type="EMBL" id="JBBIAA010000034">
    <property type="protein sequence ID" value="MEJ5946813.1"/>
    <property type="molecule type" value="Genomic_DNA"/>
</dbReference>
<accession>A0ABU8RP54</accession>
<dbReference type="NCBIfam" id="NF047751">
    <property type="entry name" value="HepT_toxin"/>
    <property type="match status" value="1"/>
</dbReference>
<sequence>MEIGAAGADPVASVDARVLAVLREHGASFAYLHGSRARGDAREDSDVDVAAWWPADPPASFDVLLPPGVDLLVLNFAPLVLRGRVAVEGRLLFETDAAERVHWEATTRTVYFDELPRIRRADAEFAEGCGVVDETRVLRLLRSVTDDVAQLEREAGADEARRHDPMWLRGVKYTFVTAIEACVDAAQHVCSSEGWGPPADDGDAVRLLAVHGAVPAAVADAVRRAVGFRDVLVHDYAVVDDGVVLARLADVSDLRTFVRSLTDWLPRSR</sequence>
<feature type="domain" description="Polymerase beta nucleotidyltransferase" evidence="5">
    <location>
        <begin position="25"/>
        <end position="96"/>
    </location>
</feature>
<evidence type="ECO:0000256" key="2">
    <source>
        <dbReference type="ARBA" id="ARBA00022722"/>
    </source>
</evidence>
<dbReference type="Pfam" id="PF18765">
    <property type="entry name" value="Polbeta"/>
    <property type="match status" value="1"/>
</dbReference>
<dbReference type="InterPro" id="IPR041633">
    <property type="entry name" value="Polbeta"/>
</dbReference>
<evidence type="ECO:0000313" key="7">
    <source>
        <dbReference type="Proteomes" id="UP001387100"/>
    </source>
</evidence>
<dbReference type="RefSeq" id="WP_339576193.1">
    <property type="nucleotide sequence ID" value="NZ_JBBIAA010000034.1"/>
</dbReference>
<dbReference type="Proteomes" id="UP001387100">
    <property type="component" value="Unassembled WGS sequence"/>
</dbReference>
<evidence type="ECO:0000256" key="1">
    <source>
        <dbReference type="ARBA" id="ARBA00022649"/>
    </source>
</evidence>
<evidence type="ECO:0000256" key="4">
    <source>
        <dbReference type="ARBA" id="ARBA00024207"/>
    </source>
</evidence>
<gene>
    <name evidence="6" type="ORF">WDZ17_16065</name>
</gene>
<name>A0ABU8RP54_9ACTN</name>
<dbReference type="InterPro" id="IPR008201">
    <property type="entry name" value="HepT-like"/>
</dbReference>
<dbReference type="PANTHER" id="PTHR33397:SF5">
    <property type="entry name" value="RNASE YUTE-RELATED"/>
    <property type="match status" value="1"/>
</dbReference>
<dbReference type="CDD" id="cd05403">
    <property type="entry name" value="NT_KNTase_like"/>
    <property type="match status" value="1"/>
</dbReference>
<keyword evidence="1" id="KW-1277">Toxin-antitoxin system</keyword>
<evidence type="ECO:0000313" key="6">
    <source>
        <dbReference type="EMBL" id="MEJ5946813.1"/>
    </source>
</evidence>
<evidence type="ECO:0000259" key="5">
    <source>
        <dbReference type="Pfam" id="PF18765"/>
    </source>
</evidence>
<keyword evidence="7" id="KW-1185">Reference proteome</keyword>
<dbReference type="InterPro" id="IPR037038">
    <property type="entry name" value="HepT-like_sf"/>
</dbReference>
<dbReference type="SUPFAM" id="SSF81301">
    <property type="entry name" value="Nucleotidyltransferase"/>
    <property type="match status" value="1"/>
</dbReference>
<dbReference type="InterPro" id="IPR043519">
    <property type="entry name" value="NT_sf"/>
</dbReference>
<comment type="caution">
    <text evidence="6">The sequence shown here is derived from an EMBL/GenBank/DDBJ whole genome shotgun (WGS) entry which is preliminary data.</text>
</comment>
<organism evidence="6 7">
    <name type="scientific">Pseudokineococcus basanitobsidens</name>
    <dbReference type="NCBI Taxonomy" id="1926649"/>
    <lineage>
        <taxon>Bacteria</taxon>
        <taxon>Bacillati</taxon>
        <taxon>Actinomycetota</taxon>
        <taxon>Actinomycetes</taxon>
        <taxon>Kineosporiales</taxon>
        <taxon>Kineosporiaceae</taxon>
        <taxon>Pseudokineococcus</taxon>
    </lineage>
</organism>
<comment type="similarity">
    <text evidence="4">Belongs to the HepT RNase toxin family.</text>
</comment>
<proteinExistence type="inferred from homology"/>
<dbReference type="Gene3D" id="1.20.120.580">
    <property type="entry name" value="bsu32300-like"/>
    <property type="match status" value="1"/>
</dbReference>
<dbReference type="InterPro" id="IPR052379">
    <property type="entry name" value="Type_VII_TA_RNase"/>
</dbReference>
<dbReference type="PANTHER" id="PTHR33397">
    <property type="entry name" value="UPF0331 PROTEIN YUTE"/>
    <property type="match status" value="1"/>
</dbReference>
<keyword evidence="3" id="KW-0378">Hydrolase</keyword>
<dbReference type="Gene3D" id="3.30.460.10">
    <property type="entry name" value="Beta Polymerase, domain 2"/>
    <property type="match status" value="1"/>
</dbReference>
<evidence type="ECO:0000256" key="3">
    <source>
        <dbReference type="ARBA" id="ARBA00022801"/>
    </source>
</evidence>